<proteinExistence type="predicted"/>
<sequence>MLPLTPANNWTATILFFAGSNIKSNGLETPGFNIPQYAASKSCGWNRAATGTAGYGNTTYTVGQYYSYADNALLPSAIYNGSAPLGSRWSRDGLSASTIPRMCYSKAIEDTNLAVSRSGGSE</sequence>
<keyword evidence="2" id="KW-1185">Reference proteome</keyword>
<reference evidence="1 2" key="1">
    <citation type="journal article" date="2016" name="Mol. Biol. Evol.">
        <title>Comparative Genomics of Early-Diverging Mushroom-Forming Fungi Provides Insights into the Origins of Lignocellulose Decay Capabilities.</title>
        <authorList>
            <person name="Nagy L.G."/>
            <person name="Riley R."/>
            <person name="Tritt A."/>
            <person name="Adam C."/>
            <person name="Daum C."/>
            <person name="Floudas D."/>
            <person name="Sun H."/>
            <person name="Yadav J.S."/>
            <person name="Pangilinan J."/>
            <person name="Larsson K.H."/>
            <person name="Matsuura K."/>
            <person name="Barry K."/>
            <person name="Labutti K."/>
            <person name="Kuo R."/>
            <person name="Ohm R.A."/>
            <person name="Bhattacharya S.S."/>
            <person name="Shirouzu T."/>
            <person name="Yoshinaga Y."/>
            <person name="Martin F.M."/>
            <person name="Grigoriev I.V."/>
            <person name="Hibbett D.S."/>
        </authorList>
    </citation>
    <scope>NUCLEOTIDE SEQUENCE [LARGE SCALE GENOMIC DNA]</scope>
    <source>
        <strain evidence="1 2">CBS 109695</strain>
    </source>
</reference>
<gene>
    <name evidence="1" type="ORF">FIBSPDRAFT_1045280</name>
</gene>
<evidence type="ECO:0000313" key="1">
    <source>
        <dbReference type="EMBL" id="KZP19878.1"/>
    </source>
</evidence>
<dbReference type="Proteomes" id="UP000076532">
    <property type="component" value="Unassembled WGS sequence"/>
</dbReference>
<dbReference type="STRING" id="436010.A0A166IIY2"/>
<dbReference type="OrthoDB" id="2019572at2759"/>
<protein>
    <submittedName>
        <fullName evidence="1">Copper radical oxidase</fullName>
    </submittedName>
</protein>
<accession>A0A166IIY2</accession>
<organism evidence="1 2">
    <name type="scientific">Athelia psychrophila</name>
    <dbReference type="NCBI Taxonomy" id="1759441"/>
    <lineage>
        <taxon>Eukaryota</taxon>
        <taxon>Fungi</taxon>
        <taxon>Dikarya</taxon>
        <taxon>Basidiomycota</taxon>
        <taxon>Agaricomycotina</taxon>
        <taxon>Agaricomycetes</taxon>
        <taxon>Agaricomycetidae</taxon>
        <taxon>Atheliales</taxon>
        <taxon>Atheliaceae</taxon>
        <taxon>Athelia</taxon>
    </lineage>
</organism>
<name>A0A166IIY2_9AGAM</name>
<evidence type="ECO:0000313" key="2">
    <source>
        <dbReference type="Proteomes" id="UP000076532"/>
    </source>
</evidence>
<dbReference type="AlphaFoldDB" id="A0A166IIY2"/>
<dbReference type="EMBL" id="KV417560">
    <property type="protein sequence ID" value="KZP19878.1"/>
    <property type="molecule type" value="Genomic_DNA"/>
</dbReference>